<dbReference type="Proteomes" id="UP001218218">
    <property type="component" value="Unassembled WGS sequence"/>
</dbReference>
<sequence>MSNHQGNLAYGLPPDISRLLYTNDPRVDYQVAEIKNSLSIARTLRDELGLQITQMQMDVLRLQREELHATRHISRCEFALAPIRRVPAEILAEIFLCYVDLLGDRPECTDLNSVWLLARICSYWRVVTLSRPELWSLCSFTCSAPQKNVVPLVRTWLENARDRPLSIHFQCWKNRTDPSEHPDNRLCTTVMEVFAKHSAQWSELELDVPARFYKDIGALATAFRRRIPILKKLGMVSRGFSDGSIDLMASPRLQEVSLSLFERPAPVSLPWTQVTSFSGSLIAHRGILNDAPGLLDCTFYPSKMSGSTQSLQLSEALVHHRLRHLHLHAQSLRPELLTLPALHSLRVSAADISILGSVDRMLQRSMASLSALHIDEFLASLELSALLAAAPSVVHLTVCAATKLPVSDADRFFAPFVDEGDTPAVLPALRTLKIQGLVFGAALVRMVHSRLDCALSSNYETISKWEGTRLEALTISDVRHTHISHLLRMKDLEAKAGLKFFDESLSGVRILGASH</sequence>
<evidence type="ECO:0000313" key="1">
    <source>
        <dbReference type="EMBL" id="KAJ7303626.1"/>
    </source>
</evidence>
<name>A0AAD7E9M7_9AGAR</name>
<organism evidence="1 2">
    <name type="scientific">Mycena albidolilacea</name>
    <dbReference type="NCBI Taxonomy" id="1033008"/>
    <lineage>
        <taxon>Eukaryota</taxon>
        <taxon>Fungi</taxon>
        <taxon>Dikarya</taxon>
        <taxon>Basidiomycota</taxon>
        <taxon>Agaricomycotina</taxon>
        <taxon>Agaricomycetes</taxon>
        <taxon>Agaricomycetidae</taxon>
        <taxon>Agaricales</taxon>
        <taxon>Marasmiineae</taxon>
        <taxon>Mycenaceae</taxon>
        <taxon>Mycena</taxon>
    </lineage>
</organism>
<dbReference type="AlphaFoldDB" id="A0AAD7E9M7"/>
<reference evidence="1" key="1">
    <citation type="submission" date="2023-03" db="EMBL/GenBank/DDBJ databases">
        <title>Massive genome expansion in bonnet fungi (Mycena s.s.) driven by repeated elements and novel gene families across ecological guilds.</title>
        <authorList>
            <consortium name="Lawrence Berkeley National Laboratory"/>
            <person name="Harder C.B."/>
            <person name="Miyauchi S."/>
            <person name="Viragh M."/>
            <person name="Kuo A."/>
            <person name="Thoen E."/>
            <person name="Andreopoulos B."/>
            <person name="Lu D."/>
            <person name="Skrede I."/>
            <person name="Drula E."/>
            <person name="Henrissat B."/>
            <person name="Morin E."/>
            <person name="Kohler A."/>
            <person name="Barry K."/>
            <person name="LaButti K."/>
            <person name="Morin E."/>
            <person name="Salamov A."/>
            <person name="Lipzen A."/>
            <person name="Mereny Z."/>
            <person name="Hegedus B."/>
            <person name="Baldrian P."/>
            <person name="Stursova M."/>
            <person name="Weitz H."/>
            <person name="Taylor A."/>
            <person name="Grigoriev I.V."/>
            <person name="Nagy L.G."/>
            <person name="Martin F."/>
            <person name="Kauserud H."/>
        </authorList>
    </citation>
    <scope>NUCLEOTIDE SEQUENCE</scope>
    <source>
        <strain evidence="1">CBHHK002</strain>
    </source>
</reference>
<comment type="caution">
    <text evidence="1">The sequence shown here is derived from an EMBL/GenBank/DDBJ whole genome shotgun (WGS) entry which is preliminary data.</text>
</comment>
<accession>A0AAD7E9M7</accession>
<evidence type="ECO:0000313" key="2">
    <source>
        <dbReference type="Proteomes" id="UP001218218"/>
    </source>
</evidence>
<protein>
    <recommendedName>
        <fullName evidence="3">F-box domain-containing protein</fullName>
    </recommendedName>
</protein>
<keyword evidence="2" id="KW-1185">Reference proteome</keyword>
<proteinExistence type="predicted"/>
<dbReference type="EMBL" id="JARIHO010000104">
    <property type="protein sequence ID" value="KAJ7303626.1"/>
    <property type="molecule type" value="Genomic_DNA"/>
</dbReference>
<gene>
    <name evidence="1" type="ORF">DFH08DRAFT_903789</name>
</gene>
<evidence type="ECO:0008006" key="3">
    <source>
        <dbReference type="Google" id="ProtNLM"/>
    </source>
</evidence>